<evidence type="ECO:0000313" key="6">
    <source>
        <dbReference type="EMBL" id="MYL82295.1"/>
    </source>
</evidence>
<dbReference type="CDD" id="cd01949">
    <property type="entry name" value="GGDEF"/>
    <property type="match status" value="1"/>
</dbReference>
<comment type="caution">
    <text evidence="6">The sequence shown here is derived from an EMBL/GenBank/DDBJ whole genome shotgun (WGS) entry which is preliminary data.</text>
</comment>
<evidence type="ECO:0000256" key="1">
    <source>
        <dbReference type="ARBA" id="ARBA00012528"/>
    </source>
</evidence>
<dbReference type="OrthoDB" id="9812260at2"/>
<dbReference type="NCBIfam" id="TIGR00254">
    <property type="entry name" value="GGDEF"/>
    <property type="match status" value="1"/>
</dbReference>
<keyword evidence="4" id="KW-1133">Transmembrane helix</keyword>
<keyword evidence="7" id="KW-1185">Reference proteome</keyword>
<dbReference type="GO" id="GO:0052621">
    <property type="term" value="F:diguanylate cyclase activity"/>
    <property type="evidence" value="ECO:0007669"/>
    <property type="project" value="UniProtKB-EC"/>
</dbReference>
<organism evidence="6 7">
    <name type="scientific">Solidesulfovibrio aerotolerans</name>
    <dbReference type="NCBI Taxonomy" id="295255"/>
    <lineage>
        <taxon>Bacteria</taxon>
        <taxon>Pseudomonadati</taxon>
        <taxon>Thermodesulfobacteriota</taxon>
        <taxon>Desulfovibrionia</taxon>
        <taxon>Desulfovibrionales</taxon>
        <taxon>Desulfovibrionaceae</taxon>
        <taxon>Solidesulfovibrio</taxon>
    </lineage>
</organism>
<dbReference type="Pfam" id="PF00990">
    <property type="entry name" value="GGDEF"/>
    <property type="match status" value="1"/>
</dbReference>
<dbReference type="SMART" id="SM00267">
    <property type="entry name" value="GGDEF"/>
    <property type="match status" value="1"/>
</dbReference>
<dbReference type="CDD" id="cd12915">
    <property type="entry name" value="PDC2_DGC_like"/>
    <property type="match status" value="1"/>
</dbReference>
<feature type="transmembrane region" description="Helical" evidence="4">
    <location>
        <begin position="287"/>
        <end position="308"/>
    </location>
</feature>
<accession>A0A7C9N4C0</accession>
<dbReference type="EMBL" id="WVUD01000004">
    <property type="protein sequence ID" value="MYL82295.1"/>
    <property type="molecule type" value="Genomic_DNA"/>
</dbReference>
<feature type="transmembrane region" description="Helical" evidence="4">
    <location>
        <begin position="14"/>
        <end position="35"/>
    </location>
</feature>
<evidence type="ECO:0000256" key="2">
    <source>
        <dbReference type="ARBA" id="ARBA00034247"/>
    </source>
</evidence>
<evidence type="ECO:0000256" key="3">
    <source>
        <dbReference type="SAM" id="Coils"/>
    </source>
</evidence>
<keyword evidence="4" id="KW-0812">Transmembrane</keyword>
<dbReference type="PANTHER" id="PTHR45138:SF9">
    <property type="entry name" value="DIGUANYLATE CYCLASE DGCM-RELATED"/>
    <property type="match status" value="1"/>
</dbReference>
<protein>
    <recommendedName>
        <fullName evidence="1">diguanylate cyclase</fullName>
        <ecNumber evidence="1">2.7.7.65</ecNumber>
    </recommendedName>
</protein>
<dbReference type="SUPFAM" id="SSF103190">
    <property type="entry name" value="Sensory domain-like"/>
    <property type="match status" value="1"/>
</dbReference>
<evidence type="ECO:0000259" key="5">
    <source>
        <dbReference type="PROSITE" id="PS50887"/>
    </source>
</evidence>
<dbReference type="Gene3D" id="3.30.70.270">
    <property type="match status" value="1"/>
</dbReference>
<evidence type="ECO:0000313" key="7">
    <source>
        <dbReference type="Proteomes" id="UP000482487"/>
    </source>
</evidence>
<dbReference type="InterPro" id="IPR029787">
    <property type="entry name" value="Nucleotide_cyclase"/>
</dbReference>
<comment type="catalytic activity">
    <reaction evidence="2">
        <text>2 GTP = 3',3'-c-di-GMP + 2 diphosphate</text>
        <dbReference type="Rhea" id="RHEA:24898"/>
        <dbReference type="ChEBI" id="CHEBI:33019"/>
        <dbReference type="ChEBI" id="CHEBI:37565"/>
        <dbReference type="ChEBI" id="CHEBI:58805"/>
        <dbReference type="EC" id="2.7.7.65"/>
    </reaction>
</comment>
<dbReference type="PROSITE" id="PS50887">
    <property type="entry name" value="GGDEF"/>
    <property type="match status" value="1"/>
</dbReference>
<reference evidence="6 7" key="1">
    <citation type="submission" date="2020-01" db="EMBL/GenBank/DDBJ databases">
        <title>Genome sequence of Desulfovibrio aerotolerans DSM 16695(T).</title>
        <authorList>
            <person name="Karnachuk O."/>
            <person name="Avakyan M."/>
            <person name="Mardanov A."/>
            <person name="Kadnikov V."/>
            <person name="Ravin N."/>
        </authorList>
    </citation>
    <scope>NUCLEOTIDE SEQUENCE [LARGE SCALE GENOMIC DNA]</scope>
    <source>
        <strain evidence="6 7">DSM 16695</strain>
    </source>
</reference>
<dbReference type="EC" id="2.7.7.65" evidence="1"/>
<sequence length="563" mass="60457">MSRLPFYKSIYCKIMIAFMAAIAPLVVVQIWLSIAMRHDTLEHGRSLLHRAVCDAAAAQDTLAGQLQQALADAAAEPALQLMDLDAADAVLQRLVKDIPAISNAVVCDPGGNVVASAKKPFAGVRSDHRRYFVEALRRGGFVAGDYVVARVSGGPSIHFAQPIHNAAGQVVGVLGVAVPLTWHQRLFETLDVPKGAFLAFYDVQGALLARYPDSPSRQPGERFAALFQGQFSWHQAAGSFAAPGPDGIETLYAYKILHLNKEATDPYGVMFMGIPMPQALREARDRMLATAAVSVGAVILAVLLAAVLCRAAIVNRLTVLAGFAASLGQDRVCLLPPRFGADEIAQLGRRMVDMSLSLHEKNEALAATMASLAQERDALAAAVAQLRQAEEALTRRADYDDLTGLKNRRCFQERLRDEMARNRRYGTPLTLVLLDIDDFKHINDTCGHSAGDAVLRGLGQTLRATLRDVDEAYRVGGEEFALVLPATPSDQGLPVAERVRLAVAALVVPVAHQSLRCTVSLGVAEADPGLQAEKDLFAAADRALYAAKAAGKNCSRLDASTRA</sequence>
<feature type="domain" description="GGDEF" evidence="5">
    <location>
        <begin position="427"/>
        <end position="560"/>
    </location>
</feature>
<dbReference type="SUPFAM" id="SSF55073">
    <property type="entry name" value="Nucleotide cyclase"/>
    <property type="match status" value="1"/>
</dbReference>
<feature type="coiled-coil region" evidence="3">
    <location>
        <begin position="369"/>
        <end position="396"/>
    </location>
</feature>
<dbReference type="InterPro" id="IPR000160">
    <property type="entry name" value="GGDEF_dom"/>
</dbReference>
<dbReference type="InterPro" id="IPR050469">
    <property type="entry name" value="Diguanylate_Cyclase"/>
</dbReference>
<keyword evidence="3" id="KW-0175">Coiled coil</keyword>
<keyword evidence="4" id="KW-0472">Membrane</keyword>
<dbReference type="Gene3D" id="3.30.450.20">
    <property type="entry name" value="PAS domain"/>
    <property type="match status" value="2"/>
</dbReference>
<dbReference type="RefSeq" id="WP_160958881.1">
    <property type="nucleotide sequence ID" value="NZ_WVUD01000004.1"/>
</dbReference>
<dbReference type="AlphaFoldDB" id="A0A7C9N4C0"/>
<evidence type="ECO:0000256" key="4">
    <source>
        <dbReference type="SAM" id="Phobius"/>
    </source>
</evidence>
<dbReference type="InterPro" id="IPR043128">
    <property type="entry name" value="Rev_trsase/Diguanyl_cyclase"/>
</dbReference>
<gene>
    <name evidence="6" type="ORF">GTA51_03980</name>
</gene>
<dbReference type="CDD" id="cd12914">
    <property type="entry name" value="PDC1_DGC_like"/>
    <property type="match status" value="1"/>
</dbReference>
<dbReference type="PANTHER" id="PTHR45138">
    <property type="entry name" value="REGULATORY COMPONENTS OF SENSORY TRANSDUCTION SYSTEM"/>
    <property type="match status" value="1"/>
</dbReference>
<dbReference type="Proteomes" id="UP000482487">
    <property type="component" value="Unassembled WGS sequence"/>
</dbReference>
<proteinExistence type="predicted"/>
<dbReference type="FunFam" id="3.30.70.270:FF:000001">
    <property type="entry name" value="Diguanylate cyclase domain protein"/>
    <property type="match status" value="1"/>
</dbReference>
<dbReference type="InterPro" id="IPR029151">
    <property type="entry name" value="Sensor-like_sf"/>
</dbReference>
<name>A0A7C9N4C0_9BACT</name>